<dbReference type="RefSeq" id="WP_238235363.1">
    <property type="nucleotide sequence ID" value="NZ_BPQQ01000026.1"/>
</dbReference>
<reference evidence="1" key="2">
    <citation type="submission" date="2021-08" db="EMBL/GenBank/DDBJ databases">
        <authorList>
            <person name="Tani A."/>
            <person name="Ola A."/>
            <person name="Ogura Y."/>
            <person name="Katsura K."/>
            <person name="Hayashi T."/>
        </authorList>
    </citation>
    <scope>NUCLEOTIDE SEQUENCE</scope>
    <source>
        <strain evidence="1">DSM 17168</strain>
    </source>
</reference>
<keyword evidence="2" id="KW-1185">Reference proteome</keyword>
<proteinExistence type="predicted"/>
<accession>A0ABQ4SFC7</accession>
<dbReference type="InterPro" id="IPR009057">
    <property type="entry name" value="Homeodomain-like_sf"/>
</dbReference>
<protein>
    <recommendedName>
        <fullName evidence="3">Transposase</fullName>
    </recommendedName>
</protein>
<gene>
    <name evidence="1" type="ORF">GMJLKIPL_2396</name>
</gene>
<evidence type="ECO:0000313" key="2">
    <source>
        <dbReference type="Proteomes" id="UP001055153"/>
    </source>
</evidence>
<dbReference type="SUPFAM" id="SSF46689">
    <property type="entry name" value="Homeodomain-like"/>
    <property type="match status" value="1"/>
</dbReference>
<comment type="caution">
    <text evidence="1">The sequence shown here is derived from an EMBL/GenBank/DDBJ whole genome shotgun (WGS) entry which is preliminary data.</text>
</comment>
<dbReference type="InterPro" id="IPR002514">
    <property type="entry name" value="Transposase_8"/>
</dbReference>
<dbReference type="Proteomes" id="UP001055153">
    <property type="component" value="Unassembled WGS sequence"/>
</dbReference>
<dbReference type="EMBL" id="BPQQ01000026">
    <property type="protein sequence ID" value="GJE00474.1"/>
    <property type="molecule type" value="Genomic_DNA"/>
</dbReference>
<reference evidence="1" key="1">
    <citation type="journal article" date="2021" name="Front. Microbiol.">
        <title>Comprehensive Comparative Genomics and Phenotyping of Methylobacterium Species.</title>
        <authorList>
            <person name="Alessa O."/>
            <person name="Ogura Y."/>
            <person name="Fujitani Y."/>
            <person name="Takami H."/>
            <person name="Hayashi T."/>
            <person name="Sahin N."/>
            <person name="Tani A."/>
        </authorList>
    </citation>
    <scope>NUCLEOTIDE SEQUENCE</scope>
    <source>
        <strain evidence="1">DSM 17168</strain>
    </source>
</reference>
<evidence type="ECO:0000313" key="1">
    <source>
        <dbReference type="EMBL" id="GJE00474.1"/>
    </source>
</evidence>
<sequence>MKKSRFTDQQITFALQQAEAGKAVAEVCRKMGVSEPTYYR</sequence>
<name>A0ABQ4SFC7_9HYPH</name>
<dbReference type="Pfam" id="PF01527">
    <property type="entry name" value="HTH_Tnp_1"/>
    <property type="match status" value="1"/>
</dbReference>
<organism evidence="1 2">
    <name type="scientific">Methylobacterium isbiliense</name>
    <dbReference type="NCBI Taxonomy" id="315478"/>
    <lineage>
        <taxon>Bacteria</taxon>
        <taxon>Pseudomonadati</taxon>
        <taxon>Pseudomonadota</taxon>
        <taxon>Alphaproteobacteria</taxon>
        <taxon>Hyphomicrobiales</taxon>
        <taxon>Methylobacteriaceae</taxon>
        <taxon>Methylobacterium</taxon>
    </lineage>
</organism>
<evidence type="ECO:0008006" key="3">
    <source>
        <dbReference type="Google" id="ProtNLM"/>
    </source>
</evidence>